<accession>A0A815EPW2</accession>
<dbReference type="AlphaFoldDB" id="A0A815EPW2"/>
<evidence type="ECO:0000313" key="2">
    <source>
        <dbReference type="Proteomes" id="UP000663852"/>
    </source>
</evidence>
<dbReference type="Gene3D" id="1.20.1050.10">
    <property type="match status" value="1"/>
</dbReference>
<proteinExistence type="predicted"/>
<reference evidence="1" key="1">
    <citation type="submission" date="2021-02" db="EMBL/GenBank/DDBJ databases">
        <authorList>
            <person name="Nowell W R."/>
        </authorList>
    </citation>
    <scope>NUCLEOTIDE SEQUENCE</scope>
</reference>
<sequence length="76" mass="8754">MIVIVKHVYARNDCWFNVEDRLGANEYLAENEFTAADIMILFPSETIRAYLKGIGARRGYQRAMKKGDPEFTPLLD</sequence>
<gene>
    <name evidence="1" type="ORF">EDS130_LOCUS31356</name>
</gene>
<comment type="caution">
    <text evidence="1">The sequence shown here is derived from an EMBL/GenBank/DDBJ whole genome shotgun (WGS) entry which is preliminary data.</text>
</comment>
<evidence type="ECO:0000313" key="1">
    <source>
        <dbReference type="EMBL" id="CAF1315036.1"/>
    </source>
</evidence>
<dbReference type="OrthoDB" id="2309723at2759"/>
<dbReference type="InterPro" id="IPR036282">
    <property type="entry name" value="Glutathione-S-Trfase_C_sf"/>
</dbReference>
<protein>
    <submittedName>
        <fullName evidence="1">Uncharacterized protein</fullName>
    </submittedName>
</protein>
<dbReference type="EMBL" id="CAJNOJ010000229">
    <property type="protein sequence ID" value="CAF1315036.1"/>
    <property type="molecule type" value="Genomic_DNA"/>
</dbReference>
<name>A0A815EPW2_ADIRI</name>
<dbReference type="SUPFAM" id="SSF47616">
    <property type="entry name" value="GST C-terminal domain-like"/>
    <property type="match status" value="1"/>
</dbReference>
<dbReference type="Proteomes" id="UP000663852">
    <property type="component" value="Unassembled WGS sequence"/>
</dbReference>
<organism evidence="1 2">
    <name type="scientific">Adineta ricciae</name>
    <name type="common">Rotifer</name>
    <dbReference type="NCBI Taxonomy" id="249248"/>
    <lineage>
        <taxon>Eukaryota</taxon>
        <taxon>Metazoa</taxon>
        <taxon>Spiralia</taxon>
        <taxon>Gnathifera</taxon>
        <taxon>Rotifera</taxon>
        <taxon>Eurotatoria</taxon>
        <taxon>Bdelloidea</taxon>
        <taxon>Adinetida</taxon>
        <taxon>Adinetidae</taxon>
        <taxon>Adineta</taxon>
    </lineage>
</organism>